<evidence type="ECO:0000259" key="7">
    <source>
        <dbReference type="Pfam" id="PF06454"/>
    </source>
</evidence>
<evidence type="ECO:0000256" key="5">
    <source>
        <dbReference type="ARBA" id="ARBA00023136"/>
    </source>
</evidence>
<dbReference type="SUPFAM" id="SSF52218">
    <property type="entry name" value="Flavoproteins"/>
    <property type="match status" value="1"/>
</dbReference>
<comment type="similarity">
    <text evidence="2">Belongs to the plant tobamovirus multiplication TOM1 protein family.</text>
</comment>
<dbReference type="Gene3D" id="3.40.50.360">
    <property type="match status" value="1"/>
</dbReference>
<dbReference type="PANTHER" id="PTHR31142">
    <property type="entry name" value="TOBAMOVIRUS MULTIPLICATION PROTEIN 1-LIKE ISOFORM X1"/>
    <property type="match status" value="1"/>
</dbReference>
<sequence>MLDWCCVHLGCLYEDYTGNEAHFPALEFVGSVVYSSGIPFLVAIISDLTLLNRYYSMYGHVEKLAEEIKKGASSVDGVEAKLHLWMVLKSNYDCVKGWKIHKGRCKSYYCLNFKCSCLCLLQVVVYRDLKPEVLKIVLLDLPGLLFFSTYTLLVLFWVDIYHQVMDFQYALLFKG</sequence>
<proteinExistence type="inferred from homology"/>
<keyword evidence="4 6" id="KW-1133">Transmembrane helix</keyword>
<dbReference type="EMBL" id="JAMYWD010000002">
    <property type="protein sequence ID" value="KAJ4978406.1"/>
    <property type="molecule type" value="Genomic_DNA"/>
</dbReference>
<feature type="transmembrane region" description="Helical" evidence="6">
    <location>
        <begin position="133"/>
        <end position="158"/>
    </location>
</feature>
<evidence type="ECO:0000256" key="6">
    <source>
        <dbReference type="SAM" id="Phobius"/>
    </source>
</evidence>
<evidence type="ECO:0000256" key="3">
    <source>
        <dbReference type="ARBA" id="ARBA00022692"/>
    </source>
</evidence>
<dbReference type="Pfam" id="PF06454">
    <property type="entry name" value="THH1_TOM1-3_dom"/>
    <property type="match status" value="1"/>
</dbReference>
<feature type="domain" description="THH1/TOM1/TOM3" evidence="7">
    <location>
        <begin position="111"/>
        <end position="167"/>
    </location>
</feature>
<dbReference type="AlphaFoldDB" id="A0A9Q0KXV1"/>
<accession>A0A9Q0KXV1</accession>
<dbReference type="PANTHER" id="PTHR31142:SF3">
    <property type="entry name" value="THH1_TOM1_TOM3 DOMAIN-CONTAINING PROTEIN"/>
    <property type="match status" value="1"/>
</dbReference>
<keyword evidence="9" id="KW-1185">Reference proteome</keyword>
<dbReference type="OrthoDB" id="1936205at2759"/>
<gene>
    <name evidence="8" type="ORF">NE237_009186</name>
</gene>
<feature type="transmembrane region" description="Helical" evidence="6">
    <location>
        <begin position="32"/>
        <end position="51"/>
    </location>
</feature>
<reference evidence="8" key="1">
    <citation type="journal article" date="2023" name="Plant J.">
        <title>The genome of the king protea, Protea cynaroides.</title>
        <authorList>
            <person name="Chang J."/>
            <person name="Duong T.A."/>
            <person name="Schoeman C."/>
            <person name="Ma X."/>
            <person name="Roodt D."/>
            <person name="Barker N."/>
            <person name="Li Z."/>
            <person name="Van de Peer Y."/>
            <person name="Mizrachi E."/>
        </authorList>
    </citation>
    <scope>NUCLEOTIDE SEQUENCE</scope>
    <source>
        <tissue evidence="8">Young leaves</tissue>
    </source>
</reference>
<keyword evidence="5 6" id="KW-0472">Membrane</keyword>
<name>A0A9Q0KXV1_9MAGN</name>
<organism evidence="8 9">
    <name type="scientific">Protea cynaroides</name>
    <dbReference type="NCBI Taxonomy" id="273540"/>
    <lineage>
        <taxon>Eukaryota</taxon>
        <taxon>Viridiplantae</taxon>
        <taxon>Streptophyta</taxon>
        <taxon>Embryophyta</taxon>
        <taxon>Tracheophyta</taxon>
        <taxon>Spermatophyta</taxon>
        <taxon>Magnoliopsida</taxon>
        <taxon>Proteales</taxon>
        <taxon>Proteaceae</taxon>
        <taxon>Protea</taxon>
    </lineage>
</organism>
<keyword evidence="3 6" id="KW-0812">Transmembrane</keyword>
<dbReference type="InterPro" id="IPR029039">
    <property type="entry name" value="Flavoprotein-like_sf"/>
</dbReference>
<evidence type="ECO:0000256" key="1">
    <source>
        <dbReference type="ARBA" id="ARBA00004128"/>
    </source>
</evidence>
<evidence type="ECO:0000313" key="8">
    <source>
        <dbReference type="EMBL" id="KAJ4978406.1"/>
    </source>
</evidence>
<evidence type="ECO:0000256" key="2">
    <source>
        <dbReference type="ARBA" id="ARBA00006779"/>
    </source>
</evidence>
<dbReference type="Proteomes" id="UP001141806">
    <property type="component" value="Unassembled WGS sequence"/>
</dbReference>
<feature type="transmembrane region" description="Helical" evidence="6">
    <location>
        <begin position="108"/>
        <end position="127"/>
    </location>
</feature>
<evidence type="ECO:0000256" key="4">
    <source>
        <dbReference type="ARBA" id="ARBA00022989"/>
    </source>
</evidence>
<dbReference type="InterPro" id="IPR009457">
    <property type="entry name" value="THH1/TOM1/TOM3_dom"/>
</dbReference>
<comment type="caution">
    <text evidence="8">The sequence shown here is derived from an EMBL/GenBank/DDBJ whole genome shotgun (WGS) entry which is preliminary data.</text>
</comment>
<comment type="subcellular location">
    <subcellularLocation>
        <location evidence="1">Vacuole membrane</location>
        <topology evidence="1">Multi-pass membrane protein</topology>
    </subcellularLocation>
</comment>
<dbReference type="GO" id="GO:0005774">
    <property type="term" value="C:vacuolar membrane"/>
    <property type="evidence" value="ECO:0007669"/>
    <property type="project" value="UniProtKB-SubCell"/>
</dbReference>
<protein>
    <recommendedName>
        <fullName evidence="7">THH1/TOM1/TOM3 domain-containing protein</fullName>
    </recommendedName>
</protein>
<evidence type="ECO:0000313" key="9">
    <source>
        <dbReference type="Proteomes" id="UP001141806"/>
    </source>
</evidence>
<dbReference type="InterPro" id="IPR040226">
    <property type="entry name" value="THH1/TOM1/TOM3"/>
</dbReference>